<keyword evidence="8" id="KW-1185">Reference proteome</keyword>
<dbReference type="InterPro" id="IPR020845">
    <property type="entry name" value="AMP-binding_CS"/>
</dbReference>
<dbReference type="PROSITE" id="PS00012">
    <property type="entry name" value="PHOSPHOPANTETHEINE"/>
    <property type="match status" value="5"/>
</dbReference>
<dbReference type="GO" id="GO:0005829">
    <property type="term" value="C:cytosol"/>
    <property type="evidence" value="ECO:0007669"/>
    <property type="project" value="TreeGrafter"/>
</dbReference>
<dbReference type="OrthoDB" id="329835at2759"/>
<dbReference type="SUPFAM" id="SSF53474">
    <property type="entry name" value="alpha/beta-Hydrolases"/>
    <property type="match status" value="1"/>
</dbReference>
<dbReference type="PROSITE" id="PS00455">
    <property type="entry name" value="AMP_BINDING"/>
    <property type="match status" value="5"/>
</dbReference>
<evidence type="ECO:0000256" key="3">
    <source>
        <dbReference type="ARBA" id="ARBA00022598"/>
    </source>
</evidence>
<dbReference type="InterPro" id="IPR045851">
    <property type="entry name" value="AMP-bd_C_sf"/>
</dbReference>
<dbReference type="NCBIfam" id="NF003417">
    <property type="entry name" value="PRK04813.1"/>
    <property type="match status" value="5"/>
</dbReference>
<dbReference type="EMBL" id="KN042429">
    <property type="protein sequence ID" value="KFH62971.1"/>
    <property type="molecule type" value="Genomic_DNA"/>
</dbReference>
<dbReference type="FunFam" id="3.30.300.30:FF:000010">
    <property type="entry name" value="Enterobactin synthetase component F"/>
    <property type="match status" value="5"/>
</dbReference>
<dbReference type="PANTHER" id="PTHR45527:SF14">
    <property type="entry name" value="PLIPASTATIN SYNTHASE SUBUNIT B"/>
    <property type="match status" value="1"/>
</dbReference>
<dbReference type="InterPro" id="IPR023213">
    <property type="entry name" value="CAT-like_dom_sf"/>
</dbReference>
<feature type="compositionally biased region" description="Polar residues" evidence="5">
    <location>
        <begin position="27"/>
        <end position="37"/>
    </location>
</feature>
<protein>
    <recommendedName>
        <fullName evidence="6">Carrier domain-containing protein</fullName>
    </recommendedName>
</protein>
<evidence type="ECO:0000259" key="6">
    <source>
        <dbReference type="PROSITE" id="PS50075"/>
    </source>
</evidence>
<dbReference type="InterPro" id="IPR020802">
    <property type="entry name" value="TesA-like"/>
</dbReference>
<dbReference type="SUPFAM" id="SSF52777">
    <property type="entry name" value="CoA-dependent acyltransferases"/>
    <property type="match status" value="9"/>
</dbReference>
<dbReference type="FunFam" id="3.40.50.980:FF:000002">
    <property type="entry name" value="Enterobactin synthetase component F"/>
    <property type="match status" value="2"/>
</dbReference>
<dbReference type="InterPro" id="IPR001242">
    <property type="entry name" value="Condensation_dom"/>
</dbReference>
<dbReference type="Pfam" id="PF00668">
    <property type="entry name" value="Condensation"/>
    <property type="match status" value="5"/>
</dbReference>
<dbReference type="InterPro" id="IPR025110">
    <property type="entry name" value="AMP-bd_C"/>
</dbReference>
<dbReference type="CDD" id="cd05930">
    <property type="entry name" value="A_NRPS"/>
    <property type="match status" value="3"/>
</dbReference>
<dbReference type="FunFam" id="3.40.50.980:FF:000001">
    <property type="entry name" value="Non-ribosomal peptide synthetase"/>
    <property type="match status" value="5"/>
</dbReference>
<keyword evidence="2" id="KW-0597">Phosphoprotein</keyword>
<dbReference type="Gene3D" id="2.30.38.10">
    <property type="entry name" value="Luciferase, Domain 3"/>
    <property type="match status" value="3"/>
</dbReference>
<dbReference type="Gene3D" id="3.40.50.1820">
    <property type="entry name" value="alpha/beta hydrolase"/>
    <property type="match status" value="1"/>
</dbReference>
<dbReference type="InterPro" id="IPR010071">
    <property type="entry name" value="AA_adenyl_dom"/>
</dbReference>
<feature type="domain" description="Carrier" evidence="6">
    <location>
        <begin position="5093"/>
        <end position="5168"/>
    </location>
</feature>
<accession>A0A086TLZ4</accession>
<dbReference type="Gene3D" id="1.10.1200.10">
    <property type="entry name" value="ACP-like"/>
    <property type="match status" value="4"/>
</dbReference>
<dbReference type="FunFam" id="3.30.559.30:FF:000001">
    <property type="entry name" value="Non-ribosomal peptide synthetase"/>
    <property type="match status" value="3"/>
</dbReference>
<evidence type="ECO:0000313" key="8">
    <source>
        <dbReference type="Proteomes" id="UP000243308"/>
    </source>
</evidence>
<feature type="domain" description="Carrier" evidence="6">
    <location>
        <begin position="2982"/>
        <end position="3056"/>
    </location>
</feature>
<dbReference type="SUPFAM" id="SSF56801">
    <property type="entry name" value="Acetyl-CoA synthetase-like"/>
    <property type="match status" value="5"/>
</dbReference>
<keyword evidence="1" id="KW-0596">Phosphopantetheine</keyword>
<dbReference type="Proteomes" id="UP000243308">
    <property type="component" value="Unassembled WGS sequence"/>
</dbReference>
<dbReference type="Pfam" id="PF00501">
    <property type="entry name" value="AMP-binding"/>
    <property type="match status" value="5"/>
</dbReference>
<evidence type="ECO:0000313" key="7">
    <source>
        <dbReference type="EMBL" id="KFH62971.1"/>
    </source>
</evidence>
<dbReference type="InterPro" id="IPR009081">
    <property type="entry name" value="PP-bd_ACP"/>
</dbReference>
<name>A0A086TLZ4_9FUNG</name>
<dbReference type="Pfam" id="PF00975">
    <property type="entry name" value="Thioesterase"/>
    <property type="match status" value="1"/>
</dbReference>
<evidence type="ECO:0000256" key="5">
    <source>
        <dbReference type="SAM" id="MobiDB-lite"/>
    </source>
</evidence>
<dbReference type="CDD" id="cd17643">
    <property type="entry name" value="A_NRPS_Cytc1-like"/>
    <property type="match status" value="2"/>
</dbReference>
<feature type="domain" description="Carrier" evidence="6">
    <location>
        <begin position="833"/>
        <end position="907"/>
    </location>
</feature>
<sequence length="5427" mass="600653">MANEKLNEDGSLRESDPPERNELQALDTRNTEISGHQSLEDTDDSSIYSVDLGVPRNDDDLSFSPENQALSLDLPTDRARAPSQSMEAAILPIQVGGHLAQLLKDLSQKEDVHLQVPFLAAWTVVLSRLSDQQKFTVAFPNVSLDHNIDSAAKFISLDVHLSRALPAAQLFAHFNNALLQANNLRQPSSDSFVLPQVAFIWTDHSQEWRHSLESSAFPANTSSSFEIELRLHDTNGKIEGALLYATALFDVSTIERHATYLISALESLVKDPMLPVNNINILPPSELEMLLHTWNATSAAYPSDHCLHEQGELCIHQLFEQQVERTPDAIALVFEDQSLTYGQLNAHANRLAHILIGRGIQPDNLVAICFERSLELIIAILAVLKAGAAYVPLDPVHASERLLGILQDASPSLVLVDALGAKTLLKADLPVVVVDKVDRKVQVGSINPHISTLSSRHLAYVIYTSGSTGKPKGVMVEHRQVTRLLAATASWYNFNRDDTWCLLHSFAFDVSVWEIWGALRFGGRLVIVSQDVVRSTAELRQKIKGEQVTVLNMTPSAFASLIEEDAGVGLGSSLRYVVFAGEALQPSMLRPWFKTHANDAPRMINMYGITETTVHVTYRRMTLEDCDLSTSPIGQRIPDLRTYVLDSHRQIAPLGTVGELYVGGAGLARGYLNRPELTAKTFIRDPFVNDPEARMYKTGDLARFLPDGSLVYLGRNDHQVKIRGFRIELGEIEACLNEHPSVTNSAVLVMGEDLERRLVAYVLTLPGNPADEIVNAQLATTLRSYVASRVPEYMVPSAFVRLDEFPLTPNGKLDRRALPEPGDNALARQEYEEPQGEVEKALAVIWTELLHVDRISRHDSFFALGGHSLLAVQMVSRLQQLGHSLSVRAVFDTPVLSTLAANVGELREIAIPPNLITAGTDKITPDLLPLIDLSQAEIDLIVESVLGGVTNVQDIYGLSPLQDGILFHHLKASAGDPYLLYVSCAFDDKDSLDNYLHTMQQVVDRHDILRTGFVWEKLSNPVQVVWRSAQLSITELQLDPADGPIAQQLRTRFHPGHFRIDLAQAPLLRFFAAQESDGRWILVTLLHHLISDHSTLETMNSEIRSLQDGLGHTLPKSEPFRNLIVHIRSGLRQSEHDRFFKEMLADIETPSLCYDLTDVHANGYMMAESHRELSQDIHDRLRMQAKRLGVSLASICHVAWALVVARTSGQQHVVYGTVLLGRMQANMDSSRAMGLFINTLPIAINTGDCSVEDSVRQTHARLAALLEYEHASLALAQRCSGVPAGVPLFNSLLNYHHDVAPGDRTSALPGMEHMEFHESTNYPIGLSVEDDGVSLGVTAQVIQPFNSERICGYMQQALENLAHALDLPEPPKVCTLDVVPADEIELLIQTWNMAQDVQPEGLCIHHLFEQQVERAPEAIALVFEGQSLTYGELNTRANRLAHNLVDRGVRPDSLVAICVERSVAMIVSILAVLKAGGAYVPLDPAYASDRLRDILDDAAPAVLLVDNVGRKALGDKRLSGIACVDPNVQERRQVDNPHIDGLTTSHLAYVIYTSGSTGKPKGVLVEHRGVIDVICSEVDMFQVDSSSRLLQFTSISFDNSVSEIFSAFKSGASLYLVQDDVRMDRDRLWNFMAANEITYISVTPTMLQGCEEMPVLESLRAVIVMGEAMPIVLPRAVKTIAPNCTIVNAYGPTETTIGALAWKYSPCLDAVIAPIGRPNPNTRIYILDAYGRPVPLGAVGELYIGGVGVARGYLNRPDLTAERFVTDPFVEDPEARMYKTGDLVSYLPDGNVVYLGRNDHQVKIRGFRIELGEIEARLIEHPLLSKAVVVARGNGSNKRLVGYVLTNTSMFQETPSESLAQTLRSYLAAALPEYMVPSAFVRLESFPLTPNGKLDLQALPEPSDVDLARVAYEEPQGEIETALASIWIDLLCVDSVGRHDSFFALGGHSLLAVRMLNRVTTLAAGISLASLFTSPSLAAFASVIRESQEQCEMQPTIEPAPRDGKLALSFAQQRMWFLAQLDGVSATYHIPLAARFIGCLNLEAWQLAVQSLVARHEALRSIFVSADGQPHVEIMSSEAFSSRYIDLRDSEDSGGHLSALVEKESTECFNLSKGPLIRAVLFQVADNEHVFVLTQHHIVSDGWSMAVMIRELNELYSSHCRGAADSLPPLPIQYPDYAVWQRQWLTGDRLDDQAEYWRKNLTGAPVLIDLPTDRPRPVQQSFAGSTIPISLDSELTSALKRLSQEHGTTLFMVIMAAWSAVLSRLSGQDDIVIGTPSANRGRSEIESLIGLFVNTLALRIDLSGEPTMMDVLDRVRRAALSAHDHQDLPFEQVVEIVQPPRSMGHTPLFQVMFAWQNNDDVSWDLVDLETSHYNLDISTIKFDLELGLHESEGKIVGELGYSTALFEQSTIERHVGYLTEMLREMSINIDAPVHAVDILSPTERTLLLDKWNTTQEIETEDLCIHQLFERQAERTPEAVALVFEDQSLTYGQLNAHANRLAHILIGRGIQPDNLVAICFERSLELIIAILAVLKAGAAYVPLDPVHASERLLGILQDASPSLVLVDALGAKTLLKADLPVVVVDKVDRKVQVVSTNPHIPTLSPRHLAYVIYTSGSTGKPKGVMIEHRQVTRLFTATEAWFGFNQADTWCLLHSYAFDFSVWEIWGALRYGGKLVIMSQGILRSVVELRRVIKDEKITVLNMTPSAFTALVHDDAGAALGDSIRYVIFGGEALQPAMLEQWFQTHVNDAPRMINMYGITETTVFVTYRPMILEDCDLSTSPIGERIPDLTTYILDSHRQLAPLGTVGELYVGGAGLARGYLNRPELTAKTFIRDPFVNDPEARMYKTGDLARFLPDGSLVYLGRNDHQVKIRGFRIELGEIEACLNEHPSVTNSAVLVMGEDLERRLVAYVLTFPGNPADEIVNAQLATTLRTYVASRVPEYMVPSAFVRLDEFPLTPNGKLDRRALPEPGDNALARQEYEEPQGEVEKALAVIWTELLHVDRISRNDTFFALGGHSLMAVRMLNRVATLGAGISLGSLFTSPSLAAFASVIRESQEQTVIQLAIEQAPRDGKLALSFAQQRMWFLAQLDGVSGTYHMPLVTRFTGFLNQEAWQLAVQSLGCSPRSIAFDLLAFSSRYIDLRDSEDSEGHLSALVEKESTESFNLSKGPLIRAVLFQVSDNEHVFALTQHHIVSDGWSVAIMIRELNELYSSHCRGAADPLPPLPIQYPDYAVWQRQWFTRERLDVQAEYWRKNLTGAPVLIDLPTDRPRPVQQSFAGSTIPISLDSELTSALKRLSQEHGTTLFMVIMAAWSAVLSRLSGQDDIVIGTPSANRGRSEIESLIGLFVNTLALRIDLSSDPTARDLLGRVRRAALSAHDHQDLPFEQVVEIVQPPRSMGHTPLFQVMFAWQNNDDVSWDLVDLETSHYNLDISTIKFDLELGLHESEGKIVGELGYSTALFEQSTIERHVGYLTEMLREMSINIDAPVHAVDILSPTERTLLLDRWNTTQETESEDLCIHQMFEQQVERTPEAIALVFEDQSLTYGELNTRANHLAHNLVDLGVRPDKLVAICVKRSLSMIVGILAILKAGGAYVPLDPSFASDRLRDTLCDAAPVCLLADSEGRTALGVNTVMNIPVLDPNDDSEVYLSSNVLVPDLTPMHLAYVIYTSGTTGKPKGVMVGHQGVANLIYFRQRAYNFDSQTRSTQFFTFSFDSSVSEIFPTLCSGGSLYILSDSVRMDKTLLWSYLENNAITHILLTPAILQDSTGLPPLRSSITVILAGEALPPAFVRELKTLVPHGAIINEYGPTEATVASTYWKVLPDICNDTVPIGRPIPNKRIYILDSSCRPVPVGVIGELYIGGVGVARGYMNRPDLTVERFLVDPFVEDPNARMYKTGDMARYLPDGNVAYLGRNDHQIKIRGFRIELGEIEARLIEHPLLSKAVVVARGNSSNMRLVGYVLTNPSMFQETPSESLAQTLRSYLAAALPEYMVPSAFVRLESFPLTPNGKLDLQALPEPSDVDLARVAYEEPQGEIETALASIWIDLLCVDSVGRHDSFFALGGHSLLAVRMLNRVTTLAAGISLASLFTSPSLAAFASVIRESQEQCEMQPTIEPAPRDGKLALSFAQQRMWFLAQLDGVSATYHIPLAARFIGCLNLEAWQLAVQSLVARHEALRSIFVSADGQPHVEIMSSEAFSSRYIDLRDSEDSGGHLSALVEKESTESFNLSKGPLIRAVLFQVSDDEHVFVLTQHHIVSDGWSMAVMIRELNELYSSHCRGAADSLPPLPIQYPDYAVWQRQWFTRERLDVQAEYWRKNLTGAPVLIDLPTDRPRPVQQSFAGSTIPISLDSELTSALKRLSQEHGTTLFMVIMAAWSAVLSRLSGQDDIVIGTPSANRGRSEIESLIGLFVNTLALRIDLSGEPTMMDVLDRVRRAALSAHDHQDLPFEQVVEIVQPPRSMGHTPLFQVMFAWQNNDDVSWDLVDLETSHYNLDISTIKFDLELGLHESEGKIVGELGYSTALFEQSTIERHVGYLTEMLREMSINIDAPVHAVDILSPTERTLLLDRWNTTQETESEDLCIHQMFEQQVERTPEAIALVFEDQSLTYGELNTRANHLAHNLVDLGVRPDKLVAICMERSLGLIVAIMAVLKAGGAYVPLDPIFASDRLRSILYDASPVCILADTIGRAALGDTAALGVLVLDPKADCTPGACCNVYVPHLTSTHLAYVIYTSGTTGKPKGVMIEHKGVVSLIRAIQEPYGYDSRTRSAQFFSFSFDASVGTMFPVLCNGGALYLLNNTVRVDKCKLWSYIEQNPITHLAITPSVLQDCNSLRPLNTPITLILLGESLSPIVLESVKALLPSGNIINEYGPTETTVFATFWKPVDGVHVDKVPIGRPIANKRLYILDNSRQPVPQGVMGELYIGGFGVARGYLSKPELTAEMFIRDPFVEDPEARMYKTGDLVRYLPDGNVIYLGRNDHQVKIRGFRVELGEIEACLNEHPSVSEAVVNAVGDGSSKRLVAYLLRSRDLQLAPQGTQEPTLAQTLHSYLSAILPDYMVPAAFIQMEEFPLTSNSKLDRKALPMPDMDAFAIQLYETPRDPIEYGISQIWADLLNVTRVGRHDDFFAIGGHSLLAVKMVSQLRTIMGFEIPLRFVFESPTIAKLVLRLNESKHTPEDAYKVLLPIKPQGSRAPLFCVHPAQGLSWCFFGLSKYVPPEQPLYGLQARGFFDDQEAPATLEEIAQDYIDQIRSIQDRGPYRLLGYSSGGLIAHTMAALLEKQGEQVALLAMMDTPANYRALYSLAGKKNNEVEDIPEHCCDQDGLQGDPANGLFKHETFLSKLMRLTRSSEPHVYGGDLVMLRASKPHVDGTIAMKSAEEWRPYVLGKIEGFDIASTHGDMIQPEPLAQIGRILSERLGALPPGLGQFMEKEF</sequence>
<dbReference type="GO" id="GO:0043041">
    <property type="term" value="P:amino acid activation for nonribosomal peptide biosynthetic process"/>
    <property type="evidence" value="ECO:0007669"/>
    <property type="project" value="TreeGrafter"/>
</dbReference>
<dbReference type="GO" id="GO:0044550">
    <property type="term" value="P:secondary metabolite biosynthetic process"/>
    <property type="evidence" value="ECO:0007669"/>
    <property type="project" value="TreeGrafter"/>
</dbReference>
<dbReference type="Gene3D" id="3.40.50.12780">
    <property type="entry name" value="N-terminal domain of ligase-like"/>
    <property type="match status" value="2"/>
</dbReference>
<dbReference type="FunFam" id="1.10.1200.10:FF:000005">
    <property type="entry name" value="Nonribosomal peptide synthetase 1"/>
    <property type="match status" value="5"/>
</dbReference>
<evidence type="ECO:0000256" key="2">
    <source>
        <dbReference type="ARBA" id="ARBA00022553"/>
    </source>
</evidence>
<feature type="compositionally biased region" description="Basic and acidic residues" evidence="5">
    <location>
        <begin position="1"/>
        <end position="22"/>
    </location>
</feature>
<dbReference type="SUPFAM" id="SSF47336">
    <property type="entry name" value="ACP-like"/>
    <property type="match status" value="5"/>
</dbReference>
<dbReference type="InterPro" id="IPR000873">
    <property type="entry name" value="AMP-dep_synth/lig_dom"/>
</dbReference>
<feature type="domain" description="Carrier" evidence="6">
    <location>
        <begin position="1914"/>
        <end position="1988"/>
    </location>
</feature>
<organism evidence="7 8">
    <name type="scientific">Podila verticillata NRRL 6337</name>
    <dbReference type="NCBI Taxonomy" id="1069443"/>
    <lineage>
        <taxon>Eukaryota</taxon>
        <taxon>Fungi</taxon>
        <taxon>Fungi incertae sedis</taxon>
        <taxon>Mucoromycota</taxon>
        <taxon>Mortierellomycotina</taxon>
        <taxon>Mortierellomycetes</taxon>
        <taxon>Mortierellales</taxon>
        <taxon>Mortierellaceae</taxon>
        <taxon>Podila</taxon>
    </lineage>
</organism>
<dbReference type="InterPro" id="IPR042099">
    <property type="entry name" value="ANL_N_sf"/>
</dbReference>
<reference evidence="7 8" key="1">
    <citation type="submission" date="2011-02" db="EMBL/GenBank/DDBJ databases">
        <title>The Genome Sequence of Mortierella verticillata NRRL 6337.</title>
        <authorList>
            <consortium name="The Broad Institute Genome Sequencing Platform"/>
            <person name="Russ C."/>
            <person name="Cuomo C."/>
            <person name="Burger G."/>
            <person name="Gray M.W."/>
            <person name="Holland P.W.H."/>
            <person name="King N."/>
            <person name="Lang F.B.F."/>
            <person name="Roger A.J."/>
            <person name="Ruiz-Trillo I."/>
            <person name="Young S.K."/>
            <person name="Zeng Q."/>
            <person name="Gargeya S."/>
            <person name="Alvarado L."/>
            <person name="Berlin A."/>
            <person name="Chapman S.B."/>
            <person name="Chen Z."/>
            <person name="Freedman E."/>
            <person name="Gellesch M."/>
            <person name="Goldberg J."/>
            <person name="Griggs A."/>
            <person name="Gujja S."/>
            <person name="Heilman E."/>
            <person name="Heiman D."/>
            <person name="Howarth C."/>
            <person name="Mehta T."/>
            <person name="Neiman D."/>
            <person name="Pearson M."/>
            <person name="Roberts A."/>
            <person name="Saif S."/>
            <person name="Shea T."/>
            <person name="Shenoy N."/>
            <person name="Sisk P."/>
            <person name="Stolte C."/>
            <person name="Sykes S."/>
            <person name="White J."/>
            <person name="Yandava C."/>
            <person name="Haas B."/>
            <person name="Nusbaum C."/>
            <person name="Birren B."/>
        </authorList>
    </citation>
    <scope>NUCLEOTIDE SEQUENCE [LARGE SCALE GENOMIC DNA]</scope>
    <source>
        <strain evidence="7 8">NRRL 6337</strain>
    </source>
</reference>
<dbReference type="PROSITE" id="PS50075">
    <property type="entry name" value="CARRIER"/>
    <property type="match status" value="5"/>
</dbReference>
<dbReference type="InterPro" id="IPR029058">
    <property type="entry name" value="AB_hydrolase_fold"/>
</dbReference>
<dbReference type="Pfam" id="PF00550">
    <property type="entry name" value="PP-binding"/>
    <property type="match status" value="5"/>
</dbReference>
<dbReference type="PANTHER" id="PTHR45527">
    <property type="entry name" value="NONRIBOSOMAL PEPTIDE SYNTHETASE"/>
    <property type="match status" value="1"/>
</dbReference>
<feature type="domain" description="Carrier" evidence="6">
    <location>
        <begin position="4029"/>
        <end position="4103"/>
    </location>
</feature>
<dbReference type="FunFam" id="2.30.38.10:FF:000001">
    <property type="entry name" value="Non-ribosomal peptide synthetase PvdI"/>
    <property type="match status" value="5"/>
</dbReference>
<dbReference type="CDD" id="cd19531">
    <property type="entry name" value="LCL_NRPS-like"/>
    <property type="match status" value="3"/>
</dbReference>
<dbReference type="FunFam" id="3.30.559.10:FF:000012">
    <property type="entry name" value="Non-ribosomal peptide synthetase"/>
    <property type="match status" value="2"/>
</dbReference>
<dbReference type="Gene3D" id="3.30.559.30">
    <property type="entry name" value="Nonribosomal peptide synthetase, condensation domain"/>
    <property type="match status" value="5"/>
</dbReference>
<evidence type="ECO:0000256" key="1">
    <source>
        <dbReference type="ARBA" id="ARBA00022450"/>
    </source>
</evidence>
<dbReference type="NCBIfam" id="TIGR01733">
    <property type="entry name" value="AA-adenyl-dom"/>
    <property type="match status" value="5"/>
</dbReference>
<keyword evidence="3" id="KW-0436">Ligase</keyword>
<dbReference type="FunFam" id="3.40.50.12780:FF:000012">
    <property type="entry name" value="Non-ribosomal peptide synthetase"/>
    <property type="match status" value="5"/>
</dbReference>
<dbReference type="Gene3D" id="3.40.50.980">
    <property type="match status" value="6"/>
</dbReference>
<dbReference type="GO" id="GO:0031177">
    <property type="term" value="F:phosphopantetheine binding"/>
    <property type="evidence" value="ECO:0007669"/>
    <property type="project" value="InterPro"/>
</dbReference>
<dbReference type="GO" id="GO:0016874">
    <property type="term" value="F:ligase activity"/>
    <property type="evidence" value="ECO:0007669"/>
    <property type="project" value="UniProtKB-KW"/>
</dbReference>
<comment type="similarity">
    <text evidence="4">Belongs to the NRP synthetase family.</text>
</comment>
<dbReference type="SMART" id="SM00824">
    <property type="entry name" value="PKS_TE"/>
    <property type="match status" value="1"/>
</dbReference>
<feature type="region of interest" description="Disordered" evidence="5">
    <location>
        <begin position="1"/>
        <end position="51"/>
    </location>
</feature>
<evidence type="ECO:0000256" key="4">
    <source>
        <dbReference type="ARBA" id="ARBA00029454"/>
    </source>
</evidence>
<dbReference type="SMART" id="SM00823">
    <property type="entry name" value="PKS_PP"/>
    <property type="match status" value="5"/>
</dbReference>
<dbReference type="InterPro" id="IPR006162">
    <property type="entry name" value="Ppantetheine_attach_site"/>
</dbReference>
<dbReference type="Gene3D" id="3.30.559.10">
    <property type="entry name" value="Chloramphenicol acetyltransferase-like domain"/>
    <property type="match status" value="4"/>
</dbReference>
<dbReference type="CDD" id="cd19544">
    <property type="entry name" value="E-C_NRPS"/>
    <property type="match status" value="1"/>
</dbReference>
<dbReference type="Pfam" id="PF13193">
    <property type="entry name" value="AMP-binding_C"/>
    <property type="match status" value="5"/>
</dbReference>
<dbReference type="InterPro" id="IPR036736">
    <property type="entry name" value="ACP-like_sf"/>
</dbReference>
<gene>
    <name evidence="7" type="ORF">MVEG_11009</name>
</gene>
<dbReference type="InterPro" id="IPR001031">
    <property type="entry name" value="Thioesterase"/>
</dbReference>
<dbReference type="Gene3D" id="3.30.300.30">
    <property type="match status" value="5"/>
</dbReference>
<proteinExistence type="inferred from homology"/>
<dbReference type="InterPro" id="IPR020806">
    <property type="entry name" value="PKS_PP-bd"/>
</dbReference>